<organism evidence="1 2">
    <name type="scientific">Mycena maculata</name>
    <dbReference type="NCBI Taxonomy" id="230809"/>
    <lineage>
        <taxon>Eukaryota</taxon>
        <taxon>Fungi</taxon>
        <taxon>Dikarya</taxon>
        <taxon>Basidiomycota</taxon>
        <taxon>Agaricomycotina</taxon>
        <taxon>Agaricomycetes</taxon>
        <taxon>Agaricomycetidae</taxon>
        <taxon>Agaricales</taxon>
        <taxon>Marasmiineae</taxon>
        <taxon>Mycenaceae</taxon>
        <taxon>Mycena</taxon>
    </lineage>
</organism>
<dbReference type="EMBL" id="JARJLG010000098">
    <property type="protein sequence ID" value="KAJ7746463.1"/>
    <property type="molecule type" value="Genomic_DNA"/>
</dbReference>
<evidence type="ECO:0000313" key="2">
    <source>
        <dbReference type="Proteomes" id="UP001215280"/>
    </source>
</evidence>
<proteinExistence type="predicted"/>
<protein>
    <submittedName>
        <fullName evidence="1">Uncharacterized protein</fullName>
    </submittedName>
</protein>
<dbReference type="AlphaFoldDB" id="A0AAD7IMD7"/>
<dbReference type="Proteomes" id="UP001215280">
    <property type="component" value="Unassembled WGS sequence"/>
</dbReference>
<reference evidence="1" key="1">
    <citation type="submission" date="2023-03" db="EMBL/GenBank/DDBJ databases">
        <title>Massive genome expansion in bonnet fungi (Mycena s.s.) driven by repeated elements and novel gene families across ecological guilds.</title>
        <authorList>
            <consortium name="Lawrence Berkeley National Laboratory"/>
            <person name="Harder C.B."/>
            <person name="Miyauchi S."/>
            <person name="Viragh M."/>
            <person name="Kuo A."/>
            <person name="Thoen E."/>
            <person name="Andreopoulos B."/>
            <person name="Lu D."/>
            <person name="Skrede I."/>
            <person name="Drula E."/>
            <person name="Henrissat B."/>
            <person name="Morin E."/>
            <person name="Kohler A."/>
            <person name="Barry K."/>
            <person name="LaButti K."/>
            <person name="Morin E."/>
            <person name="Salamov A."/>
            <person name="Lipzen A."/>
            <person name="Mereny Z."/>
            <person name="Hegedus B."/>
            <person name="Baldrian P."/>
            <person name="Stursova M."/>
            <person name="Weitz H."/>
            <person name="Taylor A."/>
            <person name="Grigoriev I.V."/>
            <person name="Nagy L.G."/>
            <person name="Martin F."/>
            <person name="Kauserud H."/>
        </authorList>
    </citation>
    <scope>NUCLEOTIDE SEQUENCE</scope>
    <source>
        <strain evidence="1">CBHHK188m</strain>
    </source>
</reference>
<comment type="caution">
    <text evidence="1">The sequence shown here is derived from an EMBL/GenBank/DDBJ whole genome shotgun (WGS) entry which is preliminary data.</text>
</comment>
<accession>A0AAD7IMD7</accession>
<sequence>MHDYTGTQLRAVSAWLQYLRRIIFHNPELLARFRDKVSLKDFIMDDDFGIDMLRIGSMIKKRLHIGLRWWKDSWTEAVAMKGNPDAASNMGNINNHFKLLGGWVYNNSRETPASNEVWYNMLRADMPEQNTENHYVRICSNFYELHMFLSFSTFVWKARAPRSETNDGIK</sequence>
<gene>
    <name evidence="1" type="ORF">DFH07DRAFT_962941</name>
</gene>
<keyword evidence="2" id="KW-1185">Reference proteome</keyword>
<name>A0AAD7IMD7_9AGAR</name>
<evidence type="ECO:0000313" key="1">
    <source>
        <dbReference type="EMBL" id="KAJ7746463.1"/>
    </source>
</evidence>